<gene>
    <name evidence="2" type="ordered locus">FsymDg_4167</name>
</gene>
<dbReference type="Proteomes" id="UP000001549">
    <property type="component" value="Chromosome"/>
</dbReference>
<reference evidence="2 3" key="1">
    <citation type="submission" date="2011-05" db="EMBL/GenBank/DDBJ databases">
        <title>Complete sequence of chromosome of Frankia symbiont of Datisca glomerata.</title>
        <authorList>
            <consortium name="US DOE Joint Genome Institute"/>
            <person name="Lucas S."/>
            <person name="Han J."/>
            <person name="Lapidus A."/>
            <person name="Cheng J.-F."/>
            <person name="Goodwin L."/>
            <person name="Pitluck S."/>
            <person name="Peters L."/>
            <person name="Mikhailova N."/>
            <person name="Chertkov O."/>
            <person name="Teshima H."/>
            <person name="Han C."/>
            <person name="Tapia R."/>
            <person name="Land M."/>
            <person name="Hauser L."/>
            <person name="Kyrpides N."/>
            <person name="Ivanova N."/>
            <person name="Pagani I."/>
            <person name="Berry A."/>
            <person name="Pawlowski K."/>
            <person name="Persson T."/>
            <person name="Vanden Heuvel B."/>
            <person name="Benson D."/>
            <person name="Woyke T."/>
        </authorList>
    </citation>
    <scope>NUCLEOTIDE SEQUENCE [LARGE SCALE GENOMIC DNA]</scope>
    <source>
        <strain evidence="3">4085684</strain>
    </source>
</reference>
<dbReference type="HOGENOM" id="CLU_1358774_0_0_11"/>
<dbReference type="AlphaFoldDB" id="F8AWZ1"/>
<proteinExistence type="predicted"/>
<evidence type="ECO:0000313" key="2">
    <source>
        <dbReference type="EMBL" id="AEH11435.1"/>
    </source>
</evidence>
<dbReference type="eggNOG" id="COG3464">
    <property type="taxonomic scope" value="Bacteria"/>
</dbReference>
<sequence length="201" mass="21782">MIQRYGGHRDLRVSGRPACRSWLGHTSSLGDNAERKPADAVPRARFVPGRLQQRLCHGLVGDGGDDPVGPFALTSPTGPLTDGPPAREAAKARVVADRWHVGFTDISGGQGMLGQVEGRTATTSRTGSPASQPAAWRDRVRYVAVDMCTVFVSAVRRYLPHAELVVDHFHVVKLAGDAIAEVRRRVTTTTRGRRGRDSEPE</sequence>
<name>F8AWZ1_9ACTN</name>
<dbReference type="EMBL" id="CP002801">
    <property type="protein sequence ID" value="AEH11435.1"/>
    <property type="molecule type" value="Genomic_DNA"/>
</dbReference>
<dbReference type="STRING" id="656024.FsymDg_4167"/>
<dbReference type="Pfam" id="PF01610">
    <property type="entry name" value="DDE_Tnp_ISL3"/>
    <property type="match status" value="1"/>
</dbReference>
<evidence type="ECO:0000313" key="3">
    <source>
        <dbReference type="Proteomes" id="UP000001549"/>
    </source>
</evidence>
<dbReference type="KEGG" id="fsy:FsymDg_4167"/>
<feature type="domain" description="Transposase IS204/IS1001/IS1096/IS1165 DDE" evidence="1">
    <location>
        <begin position="115"/>
        <end position="193"/>
    </location>
</feature>
<accession>F8AWZ1</accession>
<keyword evidence="3" id="KW-1185">Reference proteome</keyword>
<evidence type="ECO:0000259" key="1">
    <source>
        <dbReference type="Pfam" id="PF01610"/>
    </source>
</evidence>
<dbReference type="InterPro" id="IPR002560">
    <property type="entry name" value="Transposase_DDE"/>
</dbReference>
<protein>
    <submittedName>
        <fullName evidence="2">Transposase IS204/IS1001/IS1096/IS1165 family protein</fullName>
    </submittedName>
</protein>
<organism evidence="2 3">
    <name type="scientific">Candidatus Protofrankia datiscae</name>
    <dbReference type="NCBI Taxonomy" id="2716812"/>
    <lineage>
        <taxon>Bacteria</taxon>
        <taxon>Bacillati</taxon>
        <taxon>Actinomycetota</taxon>
        <taxon>Actinomycetes</taxon>
        <taxon>Frankiales</taxon>
        <taxon>Frankiaceae</taxon>
        <taxon>Protofrankia</taxon>
    </lineage>
</organism>